<evidence type="ECO:0000313" key="3">
    <source>
        <dbReference type="EMBL" id="QUS41718.1"/>
    </source>
</evidence>
<sequence>MGRADRTRNRAWATGAVSACLCLVLAVPSPVFAQALTSDLLAPVPGGFVQPENLPSRRPGNTVLQPRSTLQTSLLSPERTQQSIITPPVPAASGAADSGYDALNRKRKQVKYYPGQQKPKRPVGPGSPPPPLVPETRPVPPSARAAKPPVAPAIAGTVIGQPARKRLPIEPDAYAPTGIRVGSFLVKGAVDIMGGYSDNPARLLQPKGSSFYQIAPELLAASNWSRHSVIVDLRGSFTGYEKTFPSAISQFSPSPENVDRAQFDGKIAGRIDATRDTRINTEARMRVGSDNPGSPNNIVGMKEFPLFTTTGGSLGIEQDFNRFQVKADALVDRTVYQDSKLVDGDSTTNKDRNFNQYGGVGRLSYEVLPGLKPFAEVQGDVRVHDDRADRFGYLRDSSGGYIKAGTTFEFTRLLTGEASVGYLARKYEDPRLEVLKGLLTSASLIWTATPLTTARFITTTSIDETTVPGVPGVLTRLYTVQVDHDFRRWLTAVGKFTYGTQDYQENFRSDKIYSIEGNLIYKVNRELWVKAQVRRDILNSNIDNASTAATVVMLGVRLQR</sequence>
<feature type="compositionally biased region" description="Polar residues" evidence="1">
    <location>
        <begin position="72"/>
        <end position="85"/>
    </location>
</feature>
<proteinExistence type="predicted"/>
<feature type="region of interest" description="Disordered" evidence="1">
    <location>
        <begin position="72"/>
        <end position="98"/>
    </location>
</feature>
<evidence type="ECO:0000313" key="4">
    <source>
        <dbReference type="Proteomes" id="UP000682843"/>
    </source>
</evidence>
<dbReference type="Pfam" id="PF10082">
    <property type="entry name" value="BBP2_2"/>
    <property type="match status" value="1"/>
</dbReference>
<evidence type="ECO:0000256" key="2">
    <source>
        <dbReference type="SAM" id="SignalP"/>
    </source>
</evidence>
<gene>
    <name evidence="3" type="ORF">RPMA_24845</name>
</gene>
<reference evidence="3 4" key="1">
    <citation type="submission" date="2019-02" db="EMBL/GenBank/DDBJ databases">
        <title>Emended description of the genus Rhodopseudomonas and description of Rhodopseudomonas albus sp. nov., a non-phototrophic, heavy-metal-tolerant bacterium isolated from garden soil.</title>
        <authorList>
            <person name="Bao Z."/>
            <person name="Cao W.W."/>
            <person name="Sato Y."/>
            <person name="Nishizawa T."/>
            <person name="Zhao J."/>
            <person name="Guo Y."/>
            <person name="Ohta H."/>
        </authorList>
    </citation>
    <scope>NUCLEOTIDE SEQUENCE [LARGE SCALE GENOMIC DNA]</scope>
    <source>
        <strain evidence="3 4">SK50-23</strain>
    </source>
</reference>
<feature type="chain" id="PRO_5045265960" description="Outer membrane beta-barrel protein" evidence="2">
    <location>
        <begin position="34"/>
        <end position="560"/>
    </location>
</feature>
<keyword evidence="2" id="KW-0732">Signal</keyword>
<dbReference type="Proteomes" id="UP000682843">
    <property type="component" value="Chromosome"/>
</dbReference>
<evidence type="ECO:0000256" key="1">
    <source>
        <dbReference type="SAM" id="MobiDB-lite"/>
    </source>
</evidence>
<feature type="compositionally biased region" description="Pro residues" evidence="1">
    <location>
        <begin position="125"/>
        <end position="141"/>
    </location>
</feature>
<name>A0ABX8AH63_9BRAD</name>
<accession>A0ABX8AH63</accession>
<dbReference type="EMBL" id="CP036498">
    <property type="protein sequence ID" value="QUS41718.1"/>
    <property type="molecule type" value="Genomic_DNA"/>
</dbReference>
<evidence type="ECO:0008006" key="5">
    <source>
        <dbReference type="Google" id="ProtNLM"/>
    </source>
</evidence>
<protein>
    <recommendedName>
        <fullName evidence="5">Outer membrane beta-barrel protein</fullName>
    </recommendedName>
</protein>
<dbReference type="InterPro" id="IPR018759">
    <property type="entry name" value="BBP2_2"/>
</dbReference>
<feature type="signal peptide" evidence="2">
    <location>
        <begin position="1"/>
        <end position="33"/>
    </location>
</feature>
<organism evidence="3 4">
    <name type="scientific">Tardiphaga alba</name>
    <dbReference type="NCBI Taxonomy" id="340268"/>
    <lineage>
        <taxon>Bacteria</taxon>
        <taxon>Pseudomonadati</taxon>
        <taxon>Pseudomonadota</taxon>
        <taxon>Alphaproteobacteria</taxon>
        <taxon>Hyphomicrobiales</taxon>
        <taxon>Nitrobacteraceae</taxon>
        <taxon>Tardiphaga</taxon>
    </lineage>
</organism>
<feature type="region of interest" description="Disordered" evidence="1">
    <location>
        <begin position="112"/>
        <end position="149"/>
    </location>
</feature>
<dbReference type="RefSeq" id="WP_211910358.1">
    <property type="nucleotide sequence ID" value="NZ_CP036498.1"/>
</dbReference>
<keyword evidence="4" id="KW-1185">Reference proteome</keyword>